<comment type="caution">
    <text evidence="1">The sequence shown here is derived from an EMBL/GenBank/DDBJ whole genome shotgun (WGS) entry which is preliminary data.</text>
</comment>
<organism evidence="1 2">
    <name type="scientific">Penicillium nordicum</name>
    <dbReference type="NCBI Taxonomy" id="229535"/>
    <lineage>
        <taxon>Eukaryota</taxon>
        <taxon>Fungi</taxon>
        <taxon>Dikarya</taxon>
        <taxon>Ascomycota</taxon>
        <taxon>Pezizomycotina</taxon>
        <taxon>Eurotiomycetes</taxon>
        <taxon>Eurotiomycetidae</taxon>
        <taxon>Eurotiales</taxon>
        <taxon>Aspergillaceae</taxon>
        <taxon>Penicillium</taxon>
    </lineage>
</organism>
<dbReference type="AlphaFoldDB" id="A0A0M9WGZ9"/>
<protein>
    <submittedName>
        <fullName evidence="1">Uncharacterized protein</fullName>
    </submittedName>
</protein>
<reference evidence="1 2" key="1">
    <citation type="submission" date="2015-08" db="EMBL/GenBank/DDBJ databases">
        <title>Genome sequencing of Penicillium nordicum.</title>
        <authorList>
            <person name="Nguyen H.D."/>
            <person name="Seifert K.A."/>
        </authorList>
    </citation>
    <scope>NUCLEOTIDE SEQUENCE [LARGE SCALE GENOMIC DNA]</scope>
    <source>
        <strain evidence="1 2">DAOMC 185683</strain>
    </source>
</reference>
<gene>
    <name evidence="1" type="ORF">ACN38_g4573</name>
</gene>
<dbReference type="EMBL" id="LHQQ01000059">
    <property type="protein sequence ID" value="KOS44513.1"/>
    <property type="molecule type" value="Genomic_DNA"/>
</dbReference>
<sequence length="66" mass="7513">MVNEGTNKGREKELLGVWVPEAQDPHIVSLSLRPTLSLRIYLHGFFIQSSLDSTLRALQNKPYICM</sequence>
<proteinExistence type="predicted"/>
<accession>A0A0M9WGZ9</accession>
<evidence type="ECO:0000313" key="1">
    <source>
        <dbReference type="EMBL" id="KOS44513.1"/>
    </source>
</evidence>
<keyword evidence="2" id="KW-1185">Reference proteome</keyword>
<dbReference type="Proteomes" id="UP000037696">
    <property type="component" value="Unassembled WGS sequence"/>
</dbReference>
<evidence type="ECO:0000313" key="2">
    <source>
        <dbReference type="Proteomes" id="UP000037696"/>
    </source>
</evidence>
<name>A0A0M9WGZ9_9EURO</name>